<dbReference type="Proteomes" id="UP001058003">
    <property type="component" value="Chromosome"/>
</dbReference>
<gene>
    <name evidence="2" type="ORF">Daura_22535</name>
</gene>
<reference evidence="2" key="1">
    <citation type="submission" date="2021-04" db="EMBL/GenBank/DDBJ databases">
        <title>Dactylosporangium aurantiacum NRRL B-8018 full assembly.</title>
        <authorList>
            <person name="Hartkoorn R.C."/>
            <person name="Beaudoing E."/>
            <person name="Hot D."/>
        </authorList>
    </citation>
    <scope>NUCLEOTIDE SEQUENCE</scope>
    <source>
        <strain evidence="2">NRRL B-8018</strain>
    </source>
</reference>
<sequence>MTDVAVAGFGRTYAAVVATGAVALGLLAFAADSVDGVVGQVMIALTGSGFAWGLAAFLAGRSAAGARRAAAGAAGLLVLATLLYYVLVLVVSRRWSGAILEDGTSADLHGLRSIAVMTAVWLVGSLVAGPMLGLLGHVVRVGEVPCAALAAGVACGLLSGESWHAVVAAPLWQSLPVPDPDQADFVRGVVVSELVKIVLPLAVLAWLAPAHRLWNAWPTLLTAAVSSGALSALLWYMLTAAANSIAAAI</sequence>
<keyword evidence="1" id="KW-1133">Transmembrane helix</keyword>
<keyword evidence="3" id="KW-1185">Reference proteome</keyword>
<feature type="transmembrane region" description="Helical" evidence="1">
    <location>
        <begin position="70"/>
        <end position="91"/>
    </location>
</feature>
<organism evidence="2 3">
    <name type="scientific">Dactylosporangium aurantiacum</name>
    <dbReference type="NCBI Taxonomy" id="35754"/>
    <lineage>
        <taxon>Bacteria</taxon>
        <taxon>Bacillati</taxon>
        <taxon>Actinomycetota</taxon>
        <taxon>Actinomycetes</taxon>
        <taxon>Micromonosporales</taxon>
        <taxon>Micromonosporaceae</taxon>
        <taxon>Dactylosporangium</taxon>
    </lineage>
</organism>
<feature type="transmembrane region" description="Helical" evidence="1">
    <location>
        <begin position="12"/>
        <end position="31"/>
    </location>
</feature>
<feature type="transmembrane region" description="Helical" evidence="1">
    <location>
        <begin position="111"/>
        <end position="135"/>
    </location>
</feature>
<feature type="transmembrane region" description="Helical" evidence="1">
    <location>
        <begin position="37"/>
        <end position="58"/>
    </location>
</feature>
<evidence type="ECO:0000313" key="3">
    <source>
        <dbReference type="Proteomes" id="UP001058003"/>
    </source>
</evidence>
<keyword evidence="1" id="KW-0472">Membrane</keyword>
<dbReference type="KEGG" id="daur:Daura_22535"/>
<proteinExistence type="predicted"/>
<keyword evidence="1" id="KW-0812">Transmembrane</keyword>
<accession>A0A9Q9IM58</accession>
<name>A0A9Q9IM58_9ACTN</name>
<feature type="transmembrane region" description="Helical" evidence="1">
    <location>
        <begin position="147"/>
        <end position="165"/>
    </location>
</feature>
<dbReference type="OrthoDB" id="3366077at2"/>
<evidence type="ECO:0000313" key="2">
    <source>
        <dbReference type="EMBL" id="UWZ58697.1"/>
    </source>
</evidence>
<feature type="transmembrane region" description="Helical" evidence="1">
    <location>
        <begin position="220"/>
        <end position="238"/>
    </location>
</feature>
<dbReference type="AlphaFoldDB" id="A0A9Q9IM58"/>
<feature type="transmembrane region" description="Helical" evidence="1">
    <location>
        <begin position="185"/>
        <end position="208"/>
    </location>
</feature>
<dbReference type="RefSeq" id="WP_156089664.1">
    <property type="nucleotide sequence ID" value="NZ_CP073767.1"/>
</dbReference>
<protein>
    <submittedName>
        <fullName evidence="2">Uncharacterized protein</fullName>
    </submittedName>
</protein>
<evidence type="ECO:0000256" key="1">
    <source>
        <dbReference type="SAM" id="Phobius"/>
    </source>
</evidence>
<dbReference type="EMBL" id="CP073767">
    <property type="protein sequence ID" value="UWZ58697.1"/>
    <property type="molecule type" value="Genomic_DNA"/>
</dbReference>